<feature type="domain" description="Carboxylesterase type B" evidence="6">
    <location>
        <begin position="4"/>
        <end position="65"/>
    </location>
</feature>
<keyword evidence="8" id="KW-1185">Reference proteome</keyword>
<dbReference type="EC" id="3.1.1.-" evidence="5"/>
<dbReference type="PANTHER" id="PTHR43142:SF1">
    <property type="entry name" value="CARBOXYLIC ESTER HYDROLASE"/>
    <property type="match status" value="1"/>
</dbReference>
<protein>
    <recommendedName>
        <fullName evidence="5">Carboxylic ester hydrolase</fullName>
        <ecNumber evidence="5">3.1.1.-</ecNumber>
    </recommendedName>
</protein>
<name>A0ABN7PN90_TIMPD</name>
<evidence type="ECO:0000259" key="6">
    <source>
        <dbReference type="Pfam" id="PF00135"/>
    </source>
</evidence>
<dbReference type="InterPro" id="IPR002018">
    <property type="entry name" value="CarbesteraseB"/>
</dbReference>
<proteinExistence type="inferred from homology"/>
<accession>A0ABN7PN90</accession>
<dbReference type="Proteomes" id="UP001153148">
    <property type="component" value="Unassembled WGS sequence"/>
</dbReference>
<evidence type="ECO:0000256" key="3">
    <source>
        <dbReference type="ARBA" id="ARBA00022801"/>
    </source>
</evidence>
<evidence type="ECO:0000313" key="8">
    <source>
        <dbReference type="Proteomes" id="UP001153148"/>
    </source>
</evidence>
<comment type="caution">
    <text evidence="7">The sequence shown here is derived from an EMBL/GenBank/DDBJ whole genome shotgun (WGS) entry which is preliminary data.</text>
</comment>
<dbReference type="InterPro" id="IPR019826">
    <property type="entry name" value="Carboxylesterase_B_AS"/>
</dbReference>
<dbReference type="SUPFAM" id="SSF53474">
    <property type="entry name" value="alpha/beta-Hydrolases"/>
    <property type="match status" value="1"/>
</dbReference>
<dbReference type="PANTHER" id="PTHR43142">
    <property type="entry name" value="CARBOXYLIC ESTER HYDROLASE"/>
    <property type="match status" value="1"/>
</dbReference>
<comment type="similarity">
    <text evidence="1 5">Belongs to the type-B carboxylesterase/lipase family.</text>
</comment>
<dbReference type="Pfam" id="PF00135">
    <property type="entry name" value="COesterase"/>
    <property type="match status" value="1"/>
</dbReference>
<dbReference type="PROSITE" id="PS00122">
    <property type="entry name" value="CARBOXYLESTERASE_B_1"/>
    <property type="match status" value="1"/>
</dbReference>
<keyword evidence="3 5" id="KW-0378">Hydrolase</keyword>
<keyword evidence="2" id="KW-0719">Serine esterase</keyword>
<evidence type="ECO:0000256" key="4">
    <source>
        <dbReference type="ARBA" id="ARBA00023180"/>
    </source>
</evidence>
<dbReference type="Gene3D" id="3.40.50.1820">
    <property type="entry name" value="alpha/beta hydrolase"/>
    <property type="match status" value="1"/>
</dbReference>
<organism evidence="7 8">
    <name type="scientific">Timema podura</name>
    <name type="common">Walking stick</name>
    <dbReference type="NCBI Taxonomy" id="61482"/>
    <lineage>
        <taxon>Eukaryota</taxon>
        <taxon>Metazoa</taxon>
        <taxon>Ecdysozoa</taxon>
        <taxon>Arthropoda</taxon>
        <taxon>Hexapoda</taxon>
        <taxon>Insecta</taxon>
        <taxon>Pterygota</taxon>
        <taxon>Neoptera</taxon>
        <taxon>Polyneoptera</taxon>
        <taxon>Phasmatodea</taxon>
        <taxon>Timematodea</taxon>
        <taxon>Timematoidea</taxon>
        <taxon>Timematidae</taxon>
        <taxon>Timema</taxon>
    </lineage>
</organism>
<sequence length="66" mass="6990">MGSFFSLNGSDISPNAGMKDQVAALRWVKQNIAKFGGNPNKVTIFGESAGAASVQYHLLSEMSKGK</sequence>
<evidence type="ECO:0000256" key="2">
    <source>
        <dbReference type="ARBA" id="ARBA00022487"/>
    </source>
</evidence>
<evidence type="ECO:0000256" key="1">
    <source>
        <dbReference type="ARBA" id="ARBA00005964"/>
    </source>
</evidence>
<evidence type="ECO:0000313" key="7">
    <source>
        <dbReference type="EMBL" id="CAG2068602.1"/>
    </source>
</evidence>
<dbReference type="InterPro" id="IPR029058">
    <property type="entry name" value="AB_hydrolase_fold"/>
</dbReference>
<reference evidence="7" key="1">
    <citation type="submission" date="2021-03" db="EMBL/GenBank/DDBJ databases">
        <authorList>
            <person name="Tran Van P."/>
        </authorList>
    </citation>
    <scope>NUCLEOTIDE SEQUENCE</scope>
</reference>
<evidence type="ECO:0000256" key="5">
    <source>
        <dbReference type="RuleBase" id="RU361235"/>
    </source>
</evidence>
<gene>
    <name evidence="7" type="ORF">TPAB3V08_LOCUS15545</name>
</gene>
<keyword evidence="4" id="KW-0325">Glycoprotein</keyword>
<dbReference type="EMBL" id="CAJPIN010095998">
    <property type="protein sequence ID" value="CAG2068602.1"/>
    <property type="molecule type" value="Genomic_DNA"/>
</dbReference>